<gene>
    <name evidence="2" type="ORF">I592_00384</name>
    <name evidence="1" type="ORF">UKC_03578</name>
</gene>
<evidence type="ECO:0000313" key="4">
    <source>
        <dbReference type="Proteomes" id="UP000014160"/>
    </source>
</evidence>
<reference evidence="1 3" key="1">
    <citation type="submission" date="2013-02" db="EMBL/GenBank/DDBJ databases">
        <title>The Genome Sequence of Enterococcus gilvus ATCC BAA-350.</title>
        <authorList>
            <consortium name="The Broad Institute Genome Sequencing Platform"/>
            <consortium name="The Broad Institute Genome Sequencing Center for Infectious Disease"/>
            <person name="Earl A.M."/>
            <person name="Gilmore M.S."/>
            <person name="Lebreton F."/>
            <person name="Walker B."/>
            <person name="Young S.K."/>
            <person name="Zeng Q."/>
            <person name="Gargeya S."/>
            <person name="Fitzgerald M."/>
            <person name="Haas B."/>
            <person name="Abouelleil A."/>
            <person name="Alvarado L."/>
            <person name="Arachchi H.M."/>
            <person name="Berlin A.M."/>
            <person name="Chapman S.B."/>
            <person name="Dewar J."/>
            <person name="Goldberg J."/>
            <person name="Griggs A."/>
            <person name="Gujja S."/>
            <person name="Hansen M."/>
            <person name="Howarth C."/>
            <person name="Imamovic A."/>
            <person name="Larimer J."/>
            <person name="McCowan C."/>
            <person name="Murphy C."/>
            <person name="Neiman D."/>
            <person name="Pearson M."/>
            <person name="Priest M."/>
            <person name="Roberts A."/>
            <person name="Saif S."/>
            <person name="Shea T."/>
            <person name="Sisk P."/>
            <person name="Sykes S."/>
            <person name="Wortman J."/>
            <person name="Nusbaum C."/>
            <person name="Birren B."/>
        </authorList>
    </citation>
    <scope>NUCLEOTIDE SEQUENCE [LARGE SCALE GENOMIC DNA]</scope>
    <source>
        <strain evidence="1 3">ATCC BAA-350</strain>
    </source>
</reference>
<organism evidence="1 3">
    <name type="scientific">Enterococcus gilvus ATCC BAA-350</name>
    <dbReference type="NCBI Taxonomy" id="1158614"/>
    <lineage>
        <taxon>Bacteria</taxon>
        <taxon>Bacillati</taxon>
        <taxon>Bacillota</taxon>
        <taxon>Bacilli</taxon>
        <taxon>Lactobacillales</taxon>
        <taxon>Enterococcaceae</taxon>
        <taxon>Enterococcus</taxon>
    </lineage>
</organism>
<comment type="caution">
    <text evidence="1">The sequence shown here is derived from an EMBL/GenBank/DDBJ whole genome shotgun (WGS) entry which is preliminary data.</text>
</comment>
<sequence length="185" mass="21945">MNLIFVLEENVENGKRNFSSQRLSIYYRYARINRGTIIFAPFRNILFDVNTGINKILMNDVSIFFHTELRDKRKYSLFFYDVQLELETLVIILYTDYLTKVRHKSVRHNKNYQIISTINRLSTESDRNKIVLKLDTRIAHKPLTVKNNLLRSKTSYLNRVCKKLSKNLFYSSYLILSMIEGIDSS</sequence>
<dbReference type="EMBL" id="AJDQ01000012">
    <property type="protein sequence ID" value="EOI53626.1"/>
    <property type="molecule type" value="Genomic_DNA"/>
</dbReference>
<protein>
    <submittedName>
        <fullName evidence="1">Uncharacterized protein</fullName>
    </submittedName>
</protein>
<proteinExistence type="predicted"/>
<evidence type="ECO:0000313" key="2">
    <source>
        <dbReference type="EMBL" id="EOW81099.1"/>
    </source>
</evidence>
<name>R2V7F6_9ENTE</name>
<dbReference type="HOGENOM" id="CLU_1459194_0_0_9"/>
<reference evidence="2 4" key="2">
    <citation type="submission" date="2013-03" db="EMBL/GenBank/DDBJ databases">
        <title>The Genome Sequence of Enterococcus gilvus ATCC BAA-350 (PacBio/Illumina hybrid assembly).</title>
        <authorList>
            <consortium name="The Broad Institute Genomics Platform"/>
            <consortium name="The Broad Institute Genome Sequencing Center for Infectious Disease"/>
            <person name="Earl A."/>
            <person name="Russ C."/>
            <person name="Gilmore M."/>
            <person name="Surin D."/>
            <person name="Walker B."/>
            <person name="Young S."/>
            <person name="Zeng Q."/>
            <person name="Gargeya S."/>
            <person name="Fitzgerald M."/>
            <person name="Haas B."/>
            <person name="Abouelleil A."/>
            <person name="Allen A.W."/>
            <person name="Alvarado L."/>
            <person name="Arachchi H.M."/>
            <person name="Berlin A.M."/>
            <person name="Chapman S.B."/>
            <person name="Gainer-Dewar J."/>
            <person name="Goldberg J."/>
            <person name="Griggs A."/>
            <person name="Gujja S."/>
            <person name="Hansen M."/>
            <person name="Howarth C."/>
            <person name="Imamovic A."/>
            <person name="Ireland A."/>
            <person name="Larimer J."/>
            <person name="McCowan C."/>
            <person name="Murphy C."/>
            <person name="Pearson M."/>
            <person name="Poon T.W."/>
            <person name="Priest M."/>
            <person name="Roberts A."/>
            <person name="Saif S."/>
            <person name="Shea T."/>
            <person name="Sisk P."/>
            <person name="Sykes S."/>
            <person name="Wortman J."/>
            <person name="Nusbaum C."/>
            <person name="Birren B."/>
        </authorList>
    </citation>
    <scope>NUCLEOTIDE SEQUENCE [LARGE SCALE GENOMIC DNA]</scope>
    <source>
        <strain evidence="2 4">ATCC BAA-350</strain>
    </source>
</reference>
<dbReference type="Proteomes" id="UP000013750">
    <property type="component" value="Unassembled WGS sequence"/>
</dbReference>
<evidence type="ECO:0000313" key="1">
    <source>
        <dbReference type="EMBL" id="EOI53626.1"/>
    </source>
</evidence>
<evidence type="ECO:0000313" key="3">
    <source>
        <dbReference type="Proteomes" id="UP000013750"/>
    </source>
</evidence>
<keyword evidence="4" id="KW-1185">Reference proteome</keyword>
<dbReference type="Proteomes" id="UP000014160">
    <property type="component" value="Unassembled WGS sequence"/>
</dbReference>
<accession>R2V7F6</accession>
<dbReference type="EMBL" id="ASWH01000001">
    <property type="protein sequence ID" value="EOW81099.1"/>
    <property type="molecule type" value="Genomic_DNA"/>
</dbReference>
<dbReference type="AlphaFoldDB" id="R2V7F6"/>